<dbReference type="Gene3D" id="1.10.357.10">
    <property type="entry name" value="Tetracycline Repressor, domain 2"/>
    <property type="match status" value="1"/>
</dbReference>
<dbReference type="PRINTS" id="PR00455">
    <property type="entry name" value="HTHTETR"/>
</dbReference>
<name>A0A081LBX8_9BACI</name>
<dbReference type="PROSITE" id="PS50977">
    <property type="entry name" value="HTH_TETR_2"/>
    <property type="match status" value="1"/>
</dbReference>
<dbReference type="Proteomes" id="UP000028091">
    <property type="component" value="Unassembled WGS sequence"/>
</dbReference>
<sequence length="187" mass="21414">MSTKDKIIQTAALLLRKQGYHATGLNQIIRESGTPKGSLYYYFPNGKEELAIAAVEYISQKVINRIEESFAYSDDPYIAIDRFMTNIIQGFMEQESERGIPIVLLAAESKPEHIKLHDACKQEMIRWQELVKEKLMNSGYEENKADELASLLHSMVIGGLSMTTALKQTTPLEHVKCYLRHLFMREE</sequence>
<keyword evidence="7" id="KW-1185">Reference proteome</keyword>
<dbReference type="PANTHER" id="PTHR47506:SF3">
    <property type="entry name" value="HTH-TYPE TRANSCRIPTIONAL REGULATOR LMRA"/>
    <property type="match status" value="1"/>
</dbReference>
<evidence type="ECO:0000313" key="7">
    <source>
        <dbReference type="Proteomes" id="UP000028091"/>
    </source>
</evidence>
<evidence type="ECO:0000259" key="5">
    <source>
        <dbReference type="PROSITE" id="PS50977"/>
    </source>
</evidence>
<dbReference type="InterPro" id="IPR009057">
    <property type="entry name" value="Homeodomain-like_sf"/>
</dbReference>
<protein>
    <submittedName>
        <fullName evidence="6">Transcriptional regulator</fullName>
    </submittedName>
</protein>
<dbReference type="Pfam" id="PF00440">
    <property type="entry name" value="TetR_N"/>
    <property type="match status" value="1"/>
</dbReference>
<keyword evidence="1" id="KW-0805">Transcription regulation</keyword>
<evidence type="ECO:0000256" key="2">
    <source>
        <dbReference type="ARBA" id="ARBA00023125"/>
    </source>
</evidence>
<dbReference type="InterPro" id="IPR001647">
    <property type="entry name" value="HTH_TetR"/>
</dbReference>
<comment type="caution">
    <text evidence="6">The sequence shown here is derived from an EMBL/GenBank/DDBJ whole genome shotgun (WGS) entry which is preliminary data.</text>
</comment>
<dbReference type="AlphaFoldDB" id="A0A081LBX8"/>
<reference evidence="6 7" key="1">
    <citation type="submission" date="2012-09" db="EMBL/GenBank/DDBJ databases">
        <title>Genome Sequence of Bacillus sp. DW5-4.</title>
        <authorList>
            <person name="Lai Q."/>
            <person name="Liu Y."/>
            <person name="Shao Z."/>
        </authorList>
    </citation>
    <scope>NUCLEOTIDE SEQUENCE [LARGE SCALE GENOMIC DNA]</scope>
    <source>
        <strain evidence="6 7">DW5-4</strain>
    </source>
</reference>
<dbReference type="Pfam" id="PF21993">
    <property type="entry name" value="TetR_C_13_2"/>
    <property type="match status" value="1"/>
</dbReference>
<gene>
    <name evidence="6" type="ORF">BA70_17885</name>
</gene>
<dbReference type="OrthoDB" id="9810023at2"/>
<dbReference type="InterPro" id="IPR054156">
    <property type="entry name" value="YxaF_TetR_C"/>
</dbReference>
<dbReference type="GO" id="GO:0003677">
    <property type="term" value="F:DNA binding"/>
    <property type="evidence" value="ECO:0007669"/>
    <property type="project" value="UniProtKB-UniRule"/>
</dbReference>
<keyword evidence="2 4" id="KW-0238">DNA-binding</keyword>
<keyword evidence="3" id="KW-0804">Transcription</keyword>
<dbReference type="SUPFAM" id="SSF48498">
    <property type="entry name" value="Tetracyclin repressor-like, C-terminal domain"/>
    <property type="match status" value="1"/>
</dbReference>
<dbReference type="EMBL" id="JOTP01000007">
    <property type="protein sequence ID" value="KEP26754.1"/>
    <property type="molecule type" value="Genomic_DNA"/>
</dbReference>
<feature type="domain" description="HTH tetR-type" evidence="5">
    <location>
        <begin position="1"/>
        <end position="61"/>
    </location>
</feature>
<evidence type="ECO:0000256" key="1">
    <source>
        <dbReference type="ARBA" id="ARBA00023015"/>
    </source>
</evidence>
<evidence type="ECO:0000256" key="3">
    <source>
        <dbReference type="ARBA" id="ARBA00023163"/>
    </source>
</evidence>
<dbReference type="PANTHER" id="PTHR47506">
    <property type="entry name" value="TRANSCRIPTIONAL REGULATORY PROTEIN"/>
    <property type="match status" value="1"/>
</dbReference>
<dbReference type="SUPFAM" id="SSF46689">
    <property type="entry name" value="Homeodomain-like"/>
    <property type="match status" value="1"/>
</dbReference>
<evidence type="ECO:0000313" key="6">
    <source>
        <dbReference type="EMBL" id="KEP26754.1"/>
    </source>
</evidence>
<proteinExistence type="predicted"/>
<accession>A0A081LBX8</accession>
<organism evidence="6 7">
    <name type="scientific">Bacillus zhangzhouensis</name>
    <dbReference type="NCBI Taxonomy" id="1178540"/>
    <lineage>
        <taxon>Bacteria</taxon>
        <taxon>Bacillati</taxon>
        <taxon>Bacillota</taxon>
        <taxon>Bacilli</taxon>
        <taxon>Bacillales</taxon>
        <taxon>Bacillaceae</taxon>
        <taxon>Bacillus</taxon>
    </lineage>
</organism>
<evidence type="ECO:0000256" key="4">
    <source>
        <dbReference type="PROSITE-ProRule" id="PRU00335"/>
    </source>
</evidence>
<dbReference type="RefSeq" id="WP_034320767.1">
    <property type="nucleotide sequence ID" value="NZ_JBCMYH010000030.1"/>
</dbReference>
<dbReference type="eggNOG" id="COG1309">
    <property type="taxonomic scope" value="Bacteria"/>
</dbReference>
<dbReference type="InterPro" id="IPR036271">
    <property type="entry name" value="Tet_transcr_reg_TetR-rel_C_sf"/>
</dbReference>
<feature type="DNA-binding region" description="H-T-H motif" evidence="4">
    <location>
        <begin position="24"/>
        <end position="43"/>
    </location>
</feature>